<accession>A0A250FPG3</accession>
<dbReference type="Proteomes" id="UP000217250">
    <property type="component" value="Chromosome"/>
</dbReference>
<dbReference type="RefSeq" id="WP_095909323.1">
    <property type="nucleotide sequence ID" value="NZ_CAUPXI010000003.1"/>
</dbReference>
<name>A0A250FPG3_9FLAO</name>
<protein>
    <recommendedName>
        <fullName evidence="3">Lipoprotein</fullName>
    </recommendedName>
</protein>
<dbReference type="OrthoDB" id="1436858at2"/>
<proteinExistence type="predicted"/>
<dbReference type="GeneID" id="84809588"/>
<reference evidence="2" key="1">
    <citation type="submission" date="2017-06" db="EMBL/GenBank/DDBJ databases">
        <title>Capnocytophaga spp. assemblies.</title>
        <authorList>
            <person name="Gulvik C.A."/>
        </authorList>
    </citation>
    <scope>NUCLEOTIDE SEQUENCE [LARGE SCALE GENOMIC DNA]</scope>
    <source>
        <strain evidence="2">H1496</strain>
    </source>
</reference>
<dbReference type="AlphaFoldDB" id="A0A250FPG3"/>
<dbReference type="PROSITE" id="PS51257">
    <property type="entry name" value="PROKAR_LIPOPROTEIN"/>
    <property type="match status" value="1"/>
</dbReference>
<dbReference type="EMBL" id="CP022386">
    <property type="protein sequence ID" value="ATA85857.1"/>
    <property type="molecule type" value="Genomic_DNA"/>
</dbReference>
<dbReference type="KEGG" id="cgh:CGC50_01005"/>
<sequence length="197" mass="22343">MKLKKHIFPPAFFLAGITSLLVGCSQVDKKFLITDSSVGLLTRGTKITQLDSLYQKDSLVKTSLEGEFRYISEERFLIYERGKEKKQLLELTPNIPLDGSPQYIQGVQVLDDRYTTKEGISLNSTFGDIKKVYKEFDFEQLLSTVIVMPKGSNLYFAFDQKELLPALDDTYTIESIPDTAKVKRLLLNWAEGTSPTQ</sequence>
<gene>
    <name evidence="1" type="ORF">CGC50_01005</name>
</gene>
<evidence type="ECO:0008006" key="3">
    <source>
        <dbReference type="Google" id="ProtNLM"/>
    </source>
</evidence>
<organism evidence="1 2">
    <name type="scientific">Capnocytophaga gingivalis</name>
    <dbReference type="NCBI Taxonomy" id="1017"/>
    <lineage>
        <taxon>Bacteria</taxon>
        <taxon>Pseudomonadati</taxon>
        <taxon>Bacteroidota</taxon>
        <taxon>Flavobacteriia</taxon>
        <taxon>Flavobacteriales</taxon>
        <taxon>Flavobacteriaceae</taxon>
        <taxon>Capnocytophaga</taxon>
    </lineage>
</organism>
<evidence type="ECO:0000313" key="1">
    <source>
        <dbReference type="EMBL" id="ATA85857.1"/>
    </source>
</evidence>
<evidence type="ECO:0000313" key="2">
    <source>
        <dbReference type="Proteomes" id="UP000217250"/>
    </source>
</evidence>